<gene>
    <name evidence="14" type="ORF">R3P38DRAFT_2851500</name>
</gene>
<evidence type="ECO:0000256" key="1">
    <source>
        <dbReference type="ARBA" id="ARBA00001910"/>
    </source>
</evidence>
<feature type="active site" description="Charge relay system" evidence="11">
    <location>
        <position position="504"/>
    </location>
</feature>
<dbReference type="GO" id="GO:0008240">
    <property type="term" value="F:tripeptidyl-peptidase activity"/>
    <property type="evidence" value="ECO:0007669"/>
    <property type="project" value="UniProtKB-EC"/>
</dbReference>
<evidence type="ECO:0000313" key="15">
    <source>
        <dbReference type="Proteomes" id="UP001362999"/>
    </source>
</evidence>
<dbReference type="EC" id="3.4.14.10" evidence="4"/>
<comment type="caution">
    <text evidence="14">The sequence shown here is derived from an EMBL/GenBank/DDBJ whole genome shotgun (WGS) entry which is preliminary data.</text>
</comment>
<comment type="subcellular location">
    <subcellularLocation>
        <location evidence="3">Secreted</location>
        <location evidence="3">Extracellular space</location>
    </subcellularLocation>
</comment>
<dbReference type="InterPro" id="IPR036852">
    <property type="entry name" value="Peptidase_S8/S53_dom_sf"/>
</dbReference>
<feature type="binding site" evidence="11">
    <location>
        <position position="545"/>
    </location>
    <ligand>
        <name>Ca(2+)</name>
        <dbReference type="ChEBI" id="CHEBI:29108"/>
    </ligand>
</feature>
<accession>A0AAW0DNK7</accession>
<evidence type="ECO:0000256" key="8">
    <source>
        <dbReference type="ARBA" id="ARBA00022825"/>
    </source>
</evidence>
<feature type="binding site" evidence="11">
    <location>
        <position position="568"/>
    </location>
    <ligand>
        <name>Ca(2+)</name>
        <dbReference type="ChEBI" id="CHEBI:29108"/>
    </ligand>
</feature>
<dbReference type="Pfam" id="PF00082">
    <property type="entry name" value="Peptidase_S8"/>
    <property type="match status" value="1"/>
</dbReference>
<comment type="function">
    <text evidence="2">Secreted tripeptidyl-peptidase which degrades proteins at acidic pHs and is involved in virulence.</text>
</comment>
<dbReference type="Pfam" id="PF09286">
    <property type="entry name" value="Pro-kuma_activ"/>
    <property type="match status" value="1"/>
</dbReference>
<feature type="signal peptide" evidence="12">
    <location>
        <begin position="1"/>
        <end position="18"/>
    </location>
</feature>
<evidence type="ECO:0000256" key="9">
    <source>
        <dbReference type="ARBA" id="ARBA00022837"/>
    </source>
</evidence>
<keyword evidence="10" id="KW-0865">Zymogen</keyword>
<evidence type="ECO:0000256" key="11">
    <source>
        <dbReference type="PROSITE-ProRule" id="PRU01032"/>
    </source>
</evidence>
<evidence type="ECO:0000259" key="13">
    <source>
        <dbReference type="PROSITE" id="PS51695"/>
    </source>
</evidence>
<evidence type="ECO:0000313" key="14">
    <source>
        <dbReference type="EMBL" id="KAK7053665.1"/>
    </source>
</evidence>
<evidence type="ECO:0000256" key="2">
    <source>
        <dbReference type="ARBA" id="ARBA00002451"/>
    </source>
</evidence>
<feature type="binding site" evidence="11">
    <location>
        <position position="570"/>
    </location>
    <ligand>
        <name>Ca(2+)</name>
        <dbReference type="ChEBI" id="CHEBI:29108"/>
    </ligand>
</feature>
<dbReference type="CDD" id="cd11377">
    <property type="entry name" value="Pro-peptidase_S53"/>
    <property type="match status" value="1"/>
</dbReference>
<evidence type="ECO:0000256" key="4">
    <source>
        <dbReference type="ARBA" id="ARBA00012462"/>
    </source>
</evidence>
<sequence length="590" mass="62679">MIFSTFAHLLAVATAVSCSPLVLHESRSSAPAGFISRGAAPDSELLTLKFALTPNDISGLEEKLKSISTPGSPDFREWLSKDEVKAFVQPSNATVNAFNSWASANGLKSSVVSPNGDWVSLTLPVSTANQLLGARFETFTHRSLAHPITRTLSISLPSELVGHVEAIHPATSFADRLVPRQQITSPSLVRRSLERRLVPRDDSEPSCNDTVTPMTPQCLQKIYGIPSTPATQKNNTIMVTGYVSIFPNDTDISTFLEDFRPDISPNTTYDIIRIANASSDPPAPELAVLQLEADIDVQYTIGLATGVPVQFLSVGPGTDATNASDAEMLGNAILGTNVFLEELENPPSVVTTSYGPLESDFDESMARKICNSYMALGARGISMLFSSGDGGVRGSHDNSSIPGLCENNTFIPVFPASCPWVTAVGGTEGGFPEVATNLTGGGFSNLFPRPWYQQEATETFLKTLPEDFPGQFNKSGRAYPDVSAQGGNLAFVFRGLSLATGGTSLSSPIFGSVIALINDRLVAAGKPVLGFLNPWIYANADAFTDITVGHNSGFECPTQSVAFDAAKGWDPLTGVGSPVFDKLLAAALKC</sequence>
<dbReference type="InterPro" id="IPR030400">
    <property type="entry name" value="Sedolisin_dom"/>
</dbReference>
<keyword evidence="5 11" id="KW-0645">Protease</keyword>
<dbReference type="EMBL" id="JAWWNJ010000006">
    <property type="protein sequence ID" value="KAK7053665.1"/>
    <property type="molecule type" value="Genomic_DNA"/>
</dbReference>
<name>A0AAW0DNK7_9AGAR</name>
<dbReference type="GO" id="GO:0006508">
    <property type="term" value="P:proteolysis"/>
    <property type="evidence" value="ECO:0007669"/>
    <property type="project" value="UniProtKB-KW"/>
</dbReference>
<keyword evidence="12" id="KW-0732">Signal</keyword>
<evidence type="ECO:0000256" key="7">
    <source>
        <dbReference type="ARBA" id="ARBA00022801"/>
    </source>
</evidence>
<evidence type="ECO:0000256" key="5">
    <source>
        <dbReference type="ARBA" id="ARBA00022670"/>
    </source>
</evidence>
<keyword evidence="6 11" id="KW-0479">Metal-binding</keyword>
<feature type="active site" description="Charge relay system" evidence="11">
    <location>
        <position position="296"/>
    </location>
</feature>
<dbReference type="GO" id="GO:0004252">
    <property type="term" value="F:serine-type endopeptidase activity"/>
    <property type="evidence" value="ECO:0007669"/>
    <property type="project" value="UniProtKB-UniRule"/>
</dbReference>
<keyword evidence="7 11" id="KW-0378">Hydrolase</keyword>
<dbReference type="CDD" id="cd04056">
    <property type="entry name" value="Peptidases_S53"/>
    <property type="match status" value="1"/>
</dbReference>
<protein>
    <recommendedName>
        <fullName evidence="4">tripeptidyl-peptidase II</fullName>
        <ecNumber evidence="4">3.4.14.10</ecNumber>
    </recommendedName>
</protein>
<feature type="chain" id="PRO_5043328890" description="tripeptidyl-peptidase II" evidence="12">
    <location>
        <begin position="19"/>
        <end position="590"/>
    </location>
</feature>
<dbReference type="InterPro" id="IPR015366">
    <property type="entry name" value="S53_propep"/>
</dbReference>
<dbReference type="SUPFAM" id="SSF52743">
    <property type="entry name" value="Subtilisin-like"/>
    <property type="match status" value="1"/>
</dbReference>
<comment type="catalytic activity">
    <reaction evidence="1">
        <text>Release of an N-terminal tripeptide from a polypeptide.</text>
        <dbReference type="EC" id="3.4.14.10"/>
    </reaction>
</comment>
<reference evidence="14 15" key="1">
    <citation type="journal article" date="2024" name="J Genomics">
        <title>Draft genome sequencing and assembly of Favolaschia claudopus CIRM-BRFM 2984 isolated from oak limbs.</title>
        <authorList>
            <person name="Navarro D."/>
            <person name="Drula E."/>
            <person name="Chaduli D."/>
            <person name="Cazenave R."/>
            <person name="Ahrendt S."/>
            <person name="Wang J."/>
            <person name="Lipzen A."/>
            <person name="Daum C."/>
            <person name="Barry K."/>
            <person name="Grigoriev I.V."/>
            <person name="Favel A."/>
            <person name="Rosso M.N."/>
            <person name="Martin F."/>
        </authorList>
    </citation>
    <scope>NUCLEOTIDE SEQUENCE [LARGE SCALE GENOMIC DNA]</scope>
    <source>
        <strain evidence="14 15">CIRM-BRFM 2984</strain>
    </source>
</reference>
<evidence type="ECO:0000256" key="12">
    <source>
        <dbReference type="SAM" id="SignalP"/>
    </source>
</evidence>
<dbReference type="InterPro" id="IPR000209">
    <property type="entry name" value="Peptidase_S8/S53_dom"/>
</dbReference>
<feature type="binding site" evidence="11">
    <location>
        <position position="546"/>
    </location>
    <ligand>
        <name>Ca(2+)</name>
        <dbReference type="ChEBI" id="CHEBI:29108"/>
    </ligand>
</feature>
<evidence type="ECO:0000256" key="3">
    <source>
        <dbReference type="ARBA" id="ARBA00004239"/>
    </source>
</evidence>
<dbReference type="PANTHER" id="PTHR14218">
    <property type="entry name" value="PROTEASE S8 TRIPEPTIDYL PEPTIDASE I CLN2"/>
    <property type="match status" value="1"/>
</dbReference>
<feature type="active site" description="Charge relay system" evidence="11">
    <location>
        <position position="292"/>
    </location>
</feature>
<proteinExistence type="predicted"/>
<dbReference type="PROSITE" id="PS51695">
    <property type="entry name" value="SEDOLISIN"/>
    <property type="match status" value="1"/>
</dbReference>
<dbReference type="Gene3D" id="3.40.50.200">
    <property type="entry name" value="Peptidase S8/S53 domain"/>
    <property type="match status" value="1"/>
</dbReference>
<comment type="cofactor">
    <cofactor evidence="11">
        <name>Ca(2+)</name>
        <dbReference type="ChEBI" id="CHEBI:29108"/>
    </cofactor>
    <text evidence="11">Binds 1 Ca(2+) ion per subunit.</text>
</comment>
<organism evidence="14 15">
    <name type="scientific">Favolaschia claudopus</name>
    <dbReference type="NCBI Taxonomy" id="2862362"/>
    <lineage>
        <taxon>Eukaryota</taxon>
        <taxon>Fungi</taxon>
        <taxon>Dikarya</taxon>
        <taxon>Basidiomycota</taxon>
        <taxon>Agaricomycotina</taxon>
        <taxon>Agaricomycetes</taxon>
        <taxon>Agaricomycetidae</taxon>
        <taxon>Agaricales</taxon>
        <taxon>Marasmiineae</taxon>
        <taxon>Mycenaceae</taxon>
        <taxon>Favolaschia</taxon>
    </lineage>
</organism>
<dbReference type="AlphaFoldDB" id="A0AAW0DNK7"/>
<dbReference type="SUPFAM" id="SSF54897">
    <property type="entry name" value="Protease propeptides/inhibitors"/>
    <property type="match status" value="1"/>
</dbReference>
<dbReference type="InterPro" id="IPR050819">
    <property type="entry name" value="Tripeptidyl-peptidase_I"/>
</dbReference>
<keyword evidence="8 11" id="KW-0720">Serine protease</keyword>
<dbReference type="PANTHER" id="PTHR14218:SF15">
    <property type="entry name" value="TRIPEPTIDYL-PEPTIDASE 1"/>
    <property type="match status" value="1"/>
</dbReference>
<evidence type="ECO:0000256" key="6">
    <source>
        <dbReference type="ARBA" id="ARBA00022723"/>
    </source>
</evidence>
<dbReference type="GO" id="GO:0005576">
    <property type="term" value="C:extracellular region"/>
    <property type="evidence" value="ECO:0007669"/>
    <property type="project" value="UniProtKB-SubCell"/>
</dbReference>
<dbReference type="SMART" id="SM00944">
    <property type="entry name" value="Pro-kuma_activ"/>
    <property type="match status" value="1"/>
</dbReference>
<dbReference type="Proteomes" id="UP001362999">
    <property type="component" value="Unassembled WGS sequence"/>
</dbReference>
<keyword evidence="15" id="KW-1185">Reference proteome</keyword>
<keyword evidence="9 11" id="KW-0106">Calcium</keyword>
<evidence type="ECO:0000256" key="10">
    <source>
        <dbReference type="ARBA" id="ARBA00023145"/>
    </source>
</evidence>
<dbReference type="GO" id="GO:0046872">
    <property type="term" value="F:metal ion binding"/>
    <property type="evidence" value="ECO:0007669"/>
    <property type="project" value="UniProtKB-UniRule"/>
</dbReference>
<feature type="domain" description="Peptidase S53" evidence="13">
    <location>
        <begin position="213"/>
        <end position="590"/>
    </location>
</feature>